<protein>
    <submittedName>
        <fullName evidence="1">Hypp5781 protein</fullName>
    </submittedName>
</protein>
<keyword evidence="2" id="KW-1185">Reference proteome</keyword>
<evidence type="ECO:0000313" key="1">
    <source>
        <dbReference type="EMBL" id="CAH1239273.1"/>
    </source>
</evidence>
<organism evidence="1 2">
    <name type="scientific">Branchiostoma lanceolatum</name>
    <name type="common">Common lancelet</name>
    <name type="synonym">Amphioxus lanceolatum</name>
    <dbReference type="NCBI Taxonomy" id="7740"/>
    <lineage>
        <taxon>Eukaryota</taxon>
        <taxon>Metazoa</taxon>
        <taxon>Chordata</taxon>
        <taxon>Cephalochordata</taxon>
        <taxon>Leptocardii</taxon>
        <taxon>Amphioxiformes</taxon>
        <taxon>Branchiostomatidae</taxon>
        <taxon>Branchiostoma</taxon>
    </lineage>
</organism>
<dbReference type="Proteomes" id="UP000838412">
    <property type="component" value="Chromosome 11"/>
</dbReference>
<dbReference type="AlphaFoldDB" id="A0A8J9VRL0"/>
<sequence>MTPDYSRHSHQGCGDGAINLTVITAAAAGRRLGHPVESAITCQGSTERLRLDERRAVTMLGWSSREDELNS</sequence>
<evidence type="ECO:0000313" key="2">
    <source>
        <dbReference type="Proteomes" id="UP000838412"/>
    </source>
</evidence>
<accession>A0A8J9VRL0</accession>
<dbReference type="EMBL" id="OV696696">
    <property type="protein sequence ID" value="CAH1239273.1"/>
    <property type="molecule type" value="Genomic_DNA"/>
</dbReference>
<proteinExistence type="predicted"/>
<gene>
    <name evidence="1" type="primary">Hypp5781</name>
    <name evidence="1" type="ORF">BLAG_LOCUS3623</name>
</gene>
<reference evidence="1" key="1">
    <citation type="submission" date="2022-01" db="EMBL/GenBank/DDBJ databases">
        <authorList>
            <person name="Braso-Vives M."/>
        </authorList>
    </citation>
    <scope>NUCLEOTIDE SEQUENCE</scope>
</reference>
<name>A0A8J9VRL0_BRALA</name>